<name>H3BF60_LATCH</name>
<reference evidence="1" key="3">
    <citation type="submission" date="2025-09" db="UniProtKB">
        <authorList>
            <consortium name="Ensembl"/>
        </authorList>
    </citation>
    <scope>IDENTIFICATION</scope>
</reference>
<protein>
    <submittedName>
        <fullName evidence="1">Chromosome 2 open reading frame 69</fullName>
    </submittedName>
</protein>
<reference evidence="2" key="1">
    <citation type="submission" date="2011-08" db="EMBL/GenBank/DDBJ databases">
        <title>The draft genome of Latimeria chalumnae.</title>
        <authorList>
            <person name="Di Palma F."/>
            <person name="Alfoldi J."/>
            <person name="Johnson J."/>
            <person name="Berlin A."/>
            <person name="Gnerre S."/>
            <person name="Jaffe D."/>
            <person name="MacCallum I."/>
            <person name="Young S."/>
            <person name="Walker B.J."/>
            <person name="Lander E."/>
            <person name="Lindblad-Toh K."/>
        </authorList>
    </citation>
    <scope>NUCLEOTIDE SEQUENCE [LARGE SCALE GENOMIC DNA]</scope>
    <source>
        <strain evidence="2">Wild caught</strain>
    </source>
</reference>
<dbReference type="HOGENOM" id="CLU_028841_1_0_1"/>
<dbReference type="Pfam" id="PF10561">
    <property type="entry name" value="C2orf69"/>
    <property type="match status" value="1"/>
</dbReference>
<dbReference type="PANTHER" id="PTHR31296:SF1">
    <property type="entry name" value="MITOCHONDRIAL PROTEIN C2ORF69"/>
    <property type="match status" value="1"/>
</dbReference>
<dbReference type="KEGG" id="lcm:102348302"/>
<evidence type="ECO:0000313" key="1">
    <source>
        <dbReference type="Ensembl" id="ENSLACP00000020531.1"/>
    </source>
</evidence>
<dbReference type="InterPro" id="IPR018881">
    <property type="entry name" value="C2orf69_mit"/>
</dbReference>
<dbReference type="InParanoid" id="H3BF60"/>
<reference evidence="1" key="2">
    <citation type="submission" date="2025-08" db="UniProtKB">
        <authorList>
            <consortium name="Ensembl"/>
        </authorList>
    </citation>
    <scope>IDENTIFICATION</scope>
</reference>
<accession>H3BF60</accession>
<dbReference type="GeneTree" id="ENSGT00390000005550"/>
<organism evidence="1 2">
    <name type="scientific">Latimeria chalumnae</name>
    <name type="common">Coelacanth</name>
    <dbReference type="NCBI Taxonomy" id="7897"/>
    <lineage>
        <taxon>Eukaryota</taxon>
        <taxon>Metazoa</taxon>
        <taxon>Chordata</taxon>
        <taxon>Craniata</taxon>
        <taxon>Vertebrata</taxon>
        <taxon>Euteleostomi</taxon>
        <taxon>Coelacanthiformes</taxon>
        <taxon>Coelacanthidae</taxon>
        <taxon>Latimeria</taxon>
    </lineage>
</organism>
<dbReference type="eggNOG" id="KOG2800">
    <property type="taxonomic scope" value="Eukaryota"/>
</dbReference>
<dbReference type="Proteomes" id="UP000008672">
    <property type="component" value="Unassembled WGS sequence"/>
</dbReference>
<dbReference type="OrthoDB" id="419333at2759"/>
<evidence type="ECO:0000313" key="2">
    <source>
        <dbReference type="Proteomes" id="UP000008672"/>
    </source>
</evidence>
<dbReference type="AlphaFoldDB" id="H3BF60"/>
<dbReference type="GO" id="GO:0005739">
    <property type="term" value="C:mitochondrion"/>
    <property type="evidence" value="ECO:0007669"/>
    <property type="project" value="TreeGrafter"/>
</dbReference>
<dbReference type="FunCoup" id="H3BF60">
    <property type="interactions" value="1710"/>
</dbReference>
<keyword evidence="2" id="KW-1185">Reference proteome</keyword>
<dbReference type="EMBL" id="AFYH01020069">
    <property type="status" value="NOT_ANNOTATED_CDS"/>
    <property type="molecule type" value="Genomic_DNA"/>
</dbReference>
<dbReference type="Bgee" id="ENSLACG00000018043">
    <property type="expression patterns" value="Expressed in chordate pharynx and 3 other cell types or tissues"/>
</dbReference>
<sequence length="378" mass="42523">MKVLSATAVVSRARGAFFSLVALVRNMNAGGSGANWVPSGSLEPLKLPAVVGSESGRANDLLLVLPTAACPRDLRETDRAPPLQQQQQQQQHHVIYFPGDVQSYHDVMAYHSENFRWQRWSLENVAIMLSLRFPNSYIWIVKSSRMHLHKFSCFDNFVESNLFGTPEYSTDFGAFKHLCALLTNACKLAQNLLLSRRDVNRLNKAADNEACNSNSVHTTNGCPPEEDGTCGHSEKPFCILGSADQYSSVSFTLIGFSKGCVVLNQLLHELKVAKNNKELATFIKNIKAMYWLDGGHSGGNDTWVTSQEVLRELAQLEVAVYTHVTPYQVHDTMRSWIGKEHRKFVRILRDFNMEVHDQLHFANEAPSLDNHFKVLEVF</sequence>
<gene>
    <name evidence="1" type="primary">C2orf69</name>
</gene>
<proteinExistence type="predicted"/>
<dbReference type="PANTHER" id="PTHR31296">
    <property type="entry name" value="UPF0565 PROTEIN C2ORF69"/>
    <property type="match status" value="1"/>
</dbReference>
<dbReference type="Ensembl" id="ENSLACT00000020671.1">
    <property type="protein sequence ID" value="ENSLACP00000020531.1"/>
    <property type="gene ID" value="ENSLACG00000018043.1"/>
</dbReference>
<dbReference type="OMA" id="DIMSCHP"/>